<dbReference type="Pfam" id="PF00158">
    <property type="entry name" value="Sigma54_activat"/>
    <property type="match status" value="1"/>
</dbReference>
<dbReference type="RefSeq" id="WP_344697363.1">
    <property type="nucleotide sequence ID" value="NZ_BAABBR010000001.1"/>
</dbReference>
<dbReference type="EMBL" id="BAABBR010000001">
    <property type="protein sequence ID" value="GAA4042331.1"/>
    <property type="molecule type" value="Genomic_DNA"/>
</dbReference>
<dbReference type="Gene3D" id="1.10.10.60">
    <property type="entry name" value="Homeodomain-like"/>
    <property type="match status" value="1"/>
</dbReference>
<evidence type="ECO:0000256" key="2">
    <source>
        <dbReference type="ARBA" id="ARBA00022840"/>
    </source>
</evidence>
<proteinExistence type="predicted"/>
<dbReference type="PROSITE" id="PS00688">
    <property type="entry name" value="SIGMA54_INTERACT_3"/>
    <property type="match status" value="1"/>
</dbReference>
<dbReference type="Pfam" id="PF25601">
    <property type="entry name" value="AAA_lid_14"/>
    <property type="match status" value="1"/>
</dbReference>
<evidence type="ECO:0000313" key="11">
    <source>
        <dbReference type="EMBL" id="GAA4042331.1"/>
    </source>
</evidence>
<dbReference type="InterPro" id="IPR025662">
    <property type="entry name" value="Sigma_54_int_dom_ATP-bd_1"/>
</dbReference>
<dbReference type="SUPFAM" id="SSF46689">
    <property type="entry name" value="Homeodomain-like"/>
    <property type="match status" value="1"/>
</dbReference>
<dbReference type="SMART" id="SM00382">
    <property type="entry name" value="AAA"/>
    <property type="match status" value="1"/>
</dbReference>
<keyword evidence="5" id="KW-0238">DNA-binding</keyword>
<evidence type="ECO:0000259" key="10">
    <source>
        <dbReference type="PROSITE" id="PS50110"/>
    </source>
</evidence>
<dbReference type="Gene3D" id="3.40.50.2300">
    <property type="match status" value="1"/>
</dbReference>
<reference evidence="12" key="1">
    <citation type="journal article" date="2019" name="Int. J. Syst. Evol. Microbiol.">
        <title>The Global Catalogue of Microorganisms (GCM) 10K type strain sequencing project: providing services to taxonomists for standard genome sequencing and annotation.</title>
        <authorList>
            <consortium name="The Broad Institute Genomics Platform"/>
            <consortium name="The Broad Institute Genome Sequencing Center for Infectious Disease"/>
            <person name="Wu L."/>
            <person name="Ma J."/>
        </authorList>
    </citation>
    <scope>NUCLEOTIDE SEQUENCE [LARGE SCALE GENOMIC DNA]</scope>
    <source>
        <strain evidence="12">JCM 17564</strain>
    </source>
</reference>
<sequence>MTTPTVLFSEDDDALRFATAQALELAGFTVQSFNRAEALLASITGVFDGVIVSDIRMPGMDGLELLAAVRSIDPGIPLILVTGHGDVPLAVKALKDGAYDFLSKPFAIDHLTSSVERAIEHRTLQIENRRLRAAADLGDARDPLLGTSIAMARLRASIRQLAAADVDVLIEGETGVGKEVVAAQIHRFSKRAGRPFIAVNCAAWVDSSFEVELFGHASEAVAHHRSARRGMIAASSGGTLLLDEIDSLPLAMQARLLRVIEEREVQPLGAERPEAVNLRVIATSKSDLEQAARAGTFRLDLVHRLATTRLRVPALRERGDDIRLLFDVFVEEAKEQFGKPDFAVPAEHLASLRLHDWPGNIRELRNRAFALVLHDGENGGAQEEAADDLKSRVALYEAALIKEALLRSDGRVGEAIKRLGLPRKTFYDKVSRLGIDITALRRPDLKEPMR</sequence>
<dbReference type="InterPro" id="IPR002078">
    <property type="entry name" value="Sigma_54_int"/>
</dbReference>
<dbReference type="Gene3D" id="1.10.8.60">
    <property type="match status" value="1"/>
</dbReference>
<keyword evidence="4" id="KW-0805">Transcription regulation</keyword>
<dbReference type="InterPro" id="IPR027417">
    <property type="entry name" value="P-loop_NTPase"/>
</dbReference>
<evidence type="ECO:0000256" key="1">
    <source>
        <dbReference type="ARBA" id="ARBA00022741"/>
    </source>
</evidence>
<protein>
    <submittedName>
        <fullName evidence="11">Sigma-54 dependent transcriptional regulator</fullName>
    </submittedName>
</protein>
<evidence type="ECO:0000256" key="7">
    <source>
        <dbReference type="ARBA" id="ARBA00023163"/>
    </source>
</evidence>
<dbReference type="InterPro" id="IPR058031">
    <property type="entry name" value="AAA_lid_NorR"/>
</dbReference>
<keyword evidence="8" id="KW-0597">Phosphoprotein</keyword>
<dbReference type="InterPro" id="IPR002197">
    <property type="entry name" value="HTH_Fis"/>
</dbReference>
<dbReference type="InterPro" id="IPR009057">
    <property type="entry name" value="Homeodomain-like_sf"/>
</dbReference>
<dbReference type="PROSITE" id="PS00676">
    <property type="entry name" value="SIGMA54_INTERACT_2"/>
    <property type="match status" value="1"/>
</dbReference>
<evidence type="ECO:0000313" key="12">
    <source>
        <dbReference type="Proteomes" id="UP001424459"/>
    </source>
</evidence>
<evidence type="ECO:0000256" key="8">
    <source>
        <dbReference type="PROSITE-ProRule" id="PRU00169"/>
    </source>
</evidence>
<dbReference type="PANTHER" id="PTHR32071">
    <property type="entry name" value="TRANSCRIPTIONAL REGULATORY PROTEIN"/>
    <property type="match status" value="1"/>
</dbReference>
<dbReference type="InterPro" id="IPR001789">
    <property type="entry name" value="Sig_transdc_resp-reg_receiver"/>
</dbReference>
<keyword evidence="7" id="KW-0804">Transcription</keyword>
<dbReference type="Pfam" id="PF00072">
    <property type="entry name" value="Response_reg"/>
    <property type="match status" value="1"/>
</dbReference>
<dbReference type="SUPFAM" id="SSF52172">
    <property type="entry name" value="CheY-like"/>
    <property type="match status" value="1"/>
</dbReference>
<dbReference type="Pfam" id="PF02954">
    <property type="entry name" value="HTH_8"/>
    <property type="match status" value="1"/>
</dbReference>
<gene>
    <name evidence="11" type="ORF">GCM10022281_24330</name>
</gene>
<dbReference type="CDD" id="cd00009">
    <property type="entry name" value="AAA"/>
    <property type="match status" value="1"/>
</dbReference>
<feature type="domain" description="Response regulatory" evidence="10">
    <location>
        <begin position="5"/>
        <end position="119"/>
    </location>
</feature>
<dbReference type="PROSITE" id="PS50110">
    <property type="entry name" value="RESPONSE_REGULATORY"/>
    <property type="match status" value="1"/>
</dbReference>
<dbReference type="InterPro" id="IPR011006">
    <property type="entry name" value="CheY-like_superfamily"/>
</dbReference>
<evidence type="ECO:0000259" key="9">
    <source>
        <dbReference type="PROSITE" id="PS50045"/>
    </source>
</evidence>
<dbReference type="SUPFAM" id="SSF52540">
    <property type="entry name" value="P-loop containing nucleoside triphosphate hydrolases"/>
    <property type="match status" value="1"/>
</dbReference>
<dbReference type="Proteomes" id="UP001424459">
    <property type="component" value="Unassembled WGS sequence"/>
</dbReference>
<dbReference type="InterPro" id="IPR025943">
    <property type="entry name" value="Sigma_54_int_dom_ATP-bd_2"/>
</dbReference>
<evidence type="ECO:0000256" key="5">
    <source>
        <dbReference type="ARBA" id="ARBA00023125"/>
    </source>
</evidence>
<dbReference type="PANTHER" id="PTHR32071:SF57">
    <property type="entry name" value="C4-DICARBOXYLATE TRANSPORT TRANSCRIPTIONAL REGULATORY PROTEIN DCTD"/>
    <property type="match status" value="1"/>
</dbReference>
<keyword evidence="12" id="KW-1185">Reference proteome</keyword>
<dbReference type="InterPro" id="IPR025944">
    <property type="entry name" value="Sigma_54_int_dom_CS"/>
</dbReference>
<name>A0ABP7UG86_9SPHN</name>
<comment type="caution">
    <text evidence="11">The sequence shown here is derived from an EMBL/GenBank/DDBJ whole genome shotgun (WGS) entry which is preliminary data.</text>
</comment>
<dbReference type="CDD" id="cd17549">
    <property type="entry name" value="REC_DctD-like"/>
    <property type="match status" value="1"/>
</dbReference>
<organism evidence="11 12">
    <name type="scientific">Sphingomonas rosea</name>
    <dbReference type="NCBI Taxonomy" id="335605"/>
    <lineage>
        <taxon>Bacteria</taxon>
        <taxon>Pseudomonadati</taxon>
        <taxon>Pseudomonadota</taxon>
        <taxon>Alphaproteobacteria</taxon>
        <taxon>Sphingomonadales</taxon>
        <taxon>Sphingomonadaceae</taxon>
        <taxon>Sphingomonas</taxon>
    </lineage>
</organism>
<evidence type="ECO:0000256" key="6">
    <source>
        <dbReference type="ARBA" id="ARBA00023159"/>
    </source>
</evidence>
<keyword evidence="3" id="KW-0902">Two-component regulatory system</keyword>
<keyword evidence="6" id="KW-0010">Activator</keyword>
<evidence type="ECO:0000256" key="4">
    <source>
        <dbReference type="ARBA" id="ARBA00023015"/>
    </source>
</evidence>
<keyword evidence="2" id="KW-0067">ATP-binding</keyword>
<feature type="domain" description="Sigma-54 factor interaction" evidence="9">
    <location>
        <begin position="144"/>
        <end position="373"/>
    </location>
</feature>
<dbReference type="InterPro" id="IPR003593">
    <property type="entry name" value="AAA+_ATPase"/>
</dbReference>
<feature type="modified residue" description="4-aspartylphosphate" evidence="8">
    <location>
        <position position="54"/>
    </location>
</feature>
<evidence type="ECO:0000256" key="3">
    <source>
        <dbReference type="ARBA" id="ARBA00023012"/>
    </source>
</evidence>
<keyword evidence="1" id="KW-0547">Nucleotide-binding</keyword>
<dbReference type="SMART" id="SM00448">
    <property type="entry name" value="REC"/>
    <property type="match status" value="1"/>
</dbReference>
<dbReference type="PROSITE" id="PS50045">
    <property type="entry name" value="SIGMA54_INTERACT_4"/>
    <property type="match status" value="1"/>
</dbReference>
<dbReference type="Gene3D" id="3.40.50.300">
    <property type="entry name" value="P-loop containing nucleotide triphosphate hydrolases"/>
    <property type="match status" value="1"/>
</dbReference>
<dbReference type="PROSITE" id="PS00675">
    <property type="entry name" value="SIGMA54_INTERACT_1"/>
    <property type="match status" value="1"/>
</dbReference>
<accession>A0ABP7UG86</accession>